<dbReference type="Pfam" id="PF20684">
    <property type="entry name" value="Fung_rhodopsin"/>
    <property type="match status" value="1"/>
</dbReference>
<evidence type="ECO:0000256" key="6">
    <source>
        <dbReference type="ARBA" id="ARBA00022622"/>
    </source>
</evidence>
<feature type="disulfide bond" evidence="14">
    <location>
        <begin position="56"/>
        <end position="89"/>
    </location>
</feature>
<evidence type="ECO:0000256" key="12">
    <source>
        <dbReference type="ARBA" id="ARBA00023288"/>
    </source>
</evidence>
<comment type="caution">
    <text evidence="14">Lacks conserved residue(s) required for the propagation of feature annotation.</text>
</comment>
<keyword evidence="5" id="KW-0964">Secreted</keyword>
<keyword evidence="6" id="KW-0336">GPI-anchor</keyword>
<name>A0A1L9S166_ASPWE</name>
<keyword evidence="14" id="KW-0479">Metal-binding</keyword>
<gene>
    <name evidence="18" type="ORF">ASPWEDRAFT_178709</name>
</gene>
<dbReference type="RefSeq" id="XP_040694577.1">
    <property type="nucleotide sequence ID" value="XM_040831771.1"/>
</dbReference>
<feature type="transmembrane region" description="Helical" evidence="15">
    <location>
        <begin position="105"/>
        <end position="126"/>
    </location>
</feature>
<accession>A0A1L9S166</accession>
<dbReference type="PANTHER" id="PTHR33048">
    <property type="entry name" value="PTH11-LIKE INTEGRAL MEMBRANE PROTEIN (AFU_ORTHOLOGUE AFUA_5G11245)"/>
    <property type="match status" value="1"/>
</dbReference>
<keyword evidence="8 16" id="KW-0732">Signal</keyword>
<keyword evidence="9 15" id="KW-1133">Transmembrane helix</keyword>
<evidence type="ECO:0000256" key="13">
    <source>
        <dbReference type="ARBA" id="ARBA00038359"/>
    </source>
</evidence>
<keyword evidence="12" id="KW-0449">Lipoprotein</keyword>
<comment type="similarity">
    <text evidence="13">Belongs to the SAT4 family.</text>
</comment>
<keyword evidence="14" id="KW-0408">Iron</keyword>
<protein>
    <recommendedName>
        <fullName evidence="17">CFEM domain-containing protein</fullName>
    </recommendedName>
</protein>
<dbReference type="InterPro" id="IPR008427">
    <property type="entry name" value="Extracellular_membr_CFEM_dom"/>
</dbReference>
<dbReference type="GO" id="GO:0046872">
    <property type="term" value="F:metal ion binding"/>
    <property type="evidence" value="ECO:0007669"/>
    <property type="project" value="UniProtKB-UniRule"/>
</dbReference>
<dbReference type="STRING" id="1073089.A0A1L9S166"/>
<proteinExistence type="inferred from homology"/>
<reference evidence="19" key="1">
    <citation type="journal article" date="2017" name="Genome Biol.">
        <title>Comparative genomics reveals high biological diversity and specific adaptations in the industrially and medically important fungal genus Aspergillus.</title>
        <authorList>
            <person name="de Vries R.P."/>
            <person name="Riley R."/>
            <person name="Wiebenga A."/>
            <person name="Aguilar-Osorio G."/>
            <person name="Amillis S."/>
            <person name="Uchima C.A."/>
            <person name="Anderluh G."/>
            <person name="Asadollahi M."/>
            <person name="Askin M."/>
            <person name="Barry K."/>
            <person name="Battaglia E."/>
            <person name="Bayram O."/>
            <person name="Benocci T."/>
            <person name="Braus-Stromeyer S.A."/>
            <person name="Caldana C."/>
            <person name="Canovas D."/>
            <person name="Cerqueira G.C."/>
            <person name="Chen F."/>
            <person name="Chen W."/>
            <person name="Choi C."/>
            <person name="Clum A."/>
            <person name="Dos Santos R.A."/>
            <person name="Damasio A.R."/>
            <person name="Diallinas G."/>
            <person name="Emri T."/>
            <person name="Fekete E."/>
            <person name="Flipphi M."/>
            <person name="Freyberg S."/>
            <person name="Gallo A."/>
            <person name="Gournas C."/>
            <person name="Habgood R."/>
            <person name="Hainaut M."/>
            <person name="Harispe M.L."/>
            <person name="Henrissat B."/>
            <person name="Hilden K.S."/>
            <person name="Hope R."/>
            <person name="Hossain A."/>
            <person name="Karabika E."/>
            <person name="Karaffa L."/>
            <person name="Karanyi Z."/>
            <person name="Krasevec N."/>
            <person name="Kuo A."/>
            <person name="Kusch H."/>
            <person name="LaButti K."/>
            <person name="Lagendijk E.L."/>
            <person name="Lapidus A."/>
            <person name="Levasseur A."/>
            <person name="Lindquist E."/>
            <person name="Lipzen A."/>
            <person name="Logrieco A.F."/>
            <person name="MacCabe A."/>
            <person name="Maekelae M.R."/>
            <person name="Malavazi I."/>
            <person name="Melin P."/>
            <person name="Meyer V."/>
            <person name="Mielnichuk N."/>
            <person name="Miskei M."/>
            <person name="Molnar A.P."/>
            <person name="Mule G."/>
            <person name="Ngan C.Y."/>
            <person name="Orejas M."/>
            <person name="Orosz E."/>
            <person name="Ouedraogo J.P."/>
            <person name="Overkamp K.M."/>
            <person name="Park H.-S."/>
            <person name="Perrone G."/>
            <person name="Piumi F."/>
            <person name="Punt P.J."/>
            <person name="Ram A.F."/>
            <person name="Ramon A."/>
            <person name="Rauscher S."/>
            <person name="Record E."/>
            <person name="Riano-Pachon D.M."/>
            <person name="Robert V."/>
            <person name="Roehrig J."/>
            <person name="Ruller R."/>
            <person name="Salamov A."/>
            <person name="Salih N.S."/>
            <person name="Samson R.A."/>
            <person name="Sandor E."/>
            <person name="Sanguinetti M."/>
            <person name="Schuetze T."/>
            <person name="Sepcic K."/>
            <person name="Shelest E."/>
            <person name="Sherlock G."/>
            <person name="Sophianopoulou V."/>
            <person name="Squina F.M."/>
            <person name="Sun H."/>
            <person name="Susca A."/>
            <person name="Todd R.B."/>
            <person name="Tsang A."/>
            <person name="Unkles S.E."/>
            <person name="van de Wiele N."/>
            <person name="van Rossen-Uffink D."/>
            <person name="Oliveira J.V."/>
            <person name="Vesth T.C."/>
            <person name="Visser J."/>
            <person name="Yu J.-H."/>
            <person name="Zhou M."/>
            <person name="Andersen M.R."/>
            <person name="Archer D.B."/>
            <person name="Baker S.E."/>
            <person name="Benoit I."/>
            <person name="Brakhage A.A."/>
            <person name="Braus G.H."/>
            <person name="Fischer R."/>
            <person name="Frisvad J.C."/>
            <person name="Goldman G.H."/>
            <person name="Houbraken J."/>
            <person name="Oakley B."/>
            <person name="Pocsi I."/>
            <person name="Scazzocchio C."/>
            <person name="Seiboth B."/>
            <person name="vanKuyk P.A."/>
            <person name="Wortman J."/>
            <person name="Dyer P.S."/>
            <person name="Grigoriev I.V."/>
        </authorList>
    </citation>
    <scope>NUCLEOTIDE SEQUENCE [LARGE SCALE GENOMIC DNA]</scope>
    <source>
        <strain evidence="19">DTO 134E9</strain>
    </source>
</reference>
<keyword evidence="6" id="KW-0325">Glycoprotein</keyword>
<keyword evidence="7 15" id="KW-0812">Transmembrane</keyword>
<dbReference type="Pfam" id="PF05730">
    <property type="entry name" value="CFEM"/>
    <property type="match status" value="1"/>
</dbReference>
<dbReference type="GO" id="GO:0005576">
    <property type="term" value="C:extracellular region"/>
    <property type="evidence" value="ECO:0007669"/>
    <property type="project" value="UniProtKB-SubCell"/>
</dbReference>
<dbReference type="InterPro" id="IPR052337">
    <property type="entry name" value="SAT4-like"/>
</dbReference>
<dbReference type="InterPro" id="IPR049326">
    <property type="entry name" value="Rhodopsin_dom_fungi"/>
</dbReference>
<evidence type="ECO:0000256" key="5">
    <source>
        <dbReference type="ARBA" id="ARBA00022525"/>
    </source>
</evidence>
<feature type="disulfide bond" evidence="14">
    <location>
        <begin position="47"/>
        <end position="54"/>
    </location>
</feature>
<feature type="transmembrane region" description="Helical" evidence="15">
    <location>
        <begin position="138"/>
        <end position="159"/>
    </location>
</feature>
<evidence type="ECO:0000313" key="18">
    <source>
        <dbReference type="EMBL" id="OJJ40901.1"/>
    </source>
</evidence>
<keyword evidence="10 15" id="KW-0472">Membrane</keyword>
<evidence type="ECO:0000256" key="7">
    <source>
        <dbReference type="ARBA" id="ARBA00022692"/>
    </source>
</evidence>
<dbReference type="GeneID" id="63747619"/>
<evidence type="ECO:0000256" key="3">
    <source>
        <dbReference type="ARBA" id="ARBA00004613"/>
    </source>
</evidence>
<sequence>MHFHTVTLVLMSLASIPASAESSSSPSYPECALSCKQQVLTDYKPSCADTDTSCLCADTHYQTIFADCVSADCTTRESLTAKYVGSRECDIPIVRRYPEVDAATLVPFIIATILFGIRIAAKAMCLGGGWGPDDVTICIAYALAIIIFSLNTSMVHYGFGMNTWDIYPLDNITKAMKRFYAFVLCYKALISLAKISVCLFLLRIFQSTVFRYTTYTMIAVNAAIAIAWIFADVFHCMPIHLAWTGWEGEEQGKCIDFVTSTFVNGYVNIVVDSVMVTMPVYEVLKLNLSFQKKMGVALMFAGGLVLTIIGIVRVIVFSRNDSNANPLYEMEALNHWSVIECQIAIVCACLPTTRAMLVRFFPSVLGLSTEQALPYTNAGSSRGGANGSRQVGEKSQISKRVSYAVDYGTKQKRDSGKFIQLVEVGADKS</sequence>
<evidence type="ECO:0000259" key="17">
    <source>
        <dbReference type="PROSITE" id="PS52012"/>
    </source>
</evidence>
<comment type="subcellular location">
    <subcellularLocation>
        <location evidence="2">Membrane</location>
        <topology evidence="2">Lipid-anchor</topology>
        <topology evidence="2">GPI-anchor</topology>
    </subcellularLocation>
    <subcellularLocation>
        <location evidence="1">Membrane</location>
        <topology evidence="1">Multi-pass membrane protein</topology>
    </subcellularLocation>
    <subcellularLocation>
        <location evidence="3">Secreted</location>
    </subcellularLocation>
</comment>
<dbReference type="GO" id="GO:0098552">
    <property type="term" value="C:side of membrane"/>
    <property type="evidence" value="ECO:0007669"/>
    <property type="project" value="UniProtKB-KW"/>
</dbReference>
<evidence type="ECO:0000313" key="19">
    <source>
        <dbReference type="Proteomes" id="UP000184383"/>
    </source>
</evidence>
<dbReference type="VEuPathDB" id="FungiDB:ASPWEDRAFT_178709"/>
<feature type="domain" description="CFEM" evidence="17">
    <location>
        <begin position="2"/>
        <end position="112"/>
    </location>
</feature>
<organism evidence="18 19">
    <name type="scientific">Aspergillus wentii DTO 134E9</name>
    <dbReference type="NCBI Taxonomy" id="1073089"/>
    <lineage>
        <taxon>Eukaryota</taxon>
        <taxon>Fungi</taxon>
        <taxon>Dikarya</taxon>
        <taxon>Ascomycota</taxon>
        <taxon>Pezizomycotina</taxon>
        <taxon>Eurotiomycetes</taxon>
        <taxon>Eurotiomycetidae</taxon>
        <taxon>Eurotiales</taxon>
        <taxon>Aspergillaceae</taxon>
        <taxon>Aspergillus</taxon>
        <taxon>Aspergillus subgen. Cremei</taxon>
    </lineage>
</organism>
<dbReference type="AlphaFoldDB" id="A0A1L9S166"/>
<evidence type="ECO:0000256" key="4">
    <source>
        <dbReference type="ARBA" id="ARBA00010031"/>
    </source>
</evidence>
<dbReference type="PROSITE" id="PS52012">
    <property type="entry name" value="CFEM"/>
    <property type="match status" value="1"/>
</dbReference>
<evidence type="ECO:0000256" key="10">
    <source>
        <dbReference type="ARBA" id="ARBA00023136"/>
    </source>
</evidence>
<keyword evidence="14" id="KW-0349">Heme</keyword>
<feature type="signal peptide" evidence="16">
    <location>
        <begin position="1"/>
        <end position="20"/>
    </location>
</feature>
<feature type="transmembrane region" description="Helical" evidence="15">
    <location>
        <begin position="209"/>
        <end position="231"/>
    </location>
</feature>
<evidence type="ECO:0000256" key="2">
    <source>
        <dbReference type="ARBA" id="ARBA00004589"/>
    </source>
</evidence>
<feature type="transmembrane region" description="Helical" evidence="15">
    <location>
        <begin position="296"/>
        <end position="316"/>
    </location>
</feature>
<evidence type="ECO:0000256" key="1">
    <source>
        <dbReference type="ARBA" id="ARBA00004141"/>
    </source>
</evidence>
<evidence type="ECO:0000256" key="9">
    <source>
        <dbReference type="ARBA" id="ARBA00022989"/>
    </source>
</evidence>
<feature type="transmembrane region" description="Helical" evidence="15">
    <location>
        <begin position="179"/>
        <end position="202"/>
    </location>
</feature>
<feature type="chain" id="PRO_5013335908" description="CFEM domain-containing protein" evidence="16">
    <location>
        <begin position="21"/>
        <end position="429"/>
    </location>
</feature>
<evidence type="ECO:0000256" key="14">
    <source>
        <dbReference type="PROSITE-ProRule" id="PRU01356"/>
    </source>
</evidence>
<evidence type="ECO:0000256" key="15">
    <source>
        <dbReference type="SAM" id="Phobius"/>
    </source>
</evidence>
<evidence type="ECO:0000256" key="11">
    <source>
        <dbReference type="ARBA" id="ARBA00023157"/>
    </source>
</evidence>
<dbReference type="OrthoDB" id="2496787at2759"/>
<dbReference type="EMBL" id="KV878209">
    <property type="protein sequence ID" value="OJJ40901.1"/>
    <property type="molecule type" value="Genomic_DNA"/>
</dbReference>
<evidence type="ECO:0000256" key="16">
    <source>
        <dbReference type="SAM" id="SignalP"/>
    </source>
</evidence>
<keyword evidence="19" id="KW-1185">Reference proteome</keyword>
<dbReference type="PANTHER" id="PTHR33048:SF141">
    <property type="entry name" value="INTEGRAL MEMBRANE PROTEIN-RELATED"/>
    <property type="match status" value="1"/>
</dbReference>
<dbReference type="Proteomes" id="UP000184383">
    <property type="component" value="Unassembled WGS sequence"/>
</dbReference>
<comment type="similarity">
    <text evidence="4">Belongs to the RBT5 family.</text>
</comment>
<feature type="binding site" description="axial binding residue" evidence="14">
    <location>
        <position position="51"/>
    </location>
    <ligand>
        <name>heme</name>
        <dbReference type="ChEBI" id="CHEBI:30413"/>
    </ligand>
    <ligandPart>
        <name>Fe</name>
        <dbReference type="ChEBI" id="CHEBI:18248"/>
    </ligandPart>
</feature>
<evidence type="ECO:0000256" key="8">
    <source>
        <dbReference type="ARBA" id="ARBA00022729"/>
    </source>
</evidence>
<keyword evidence="11 14" id="KW-1015">Disulfide bond</keyword>